<evidence type="ECO:0000313" key="2">
    <source>
        <dbReference type="EMBL" id="KAK7839415.1"/>
    </source>
</evidence>
<dbReference type="EMBL" id="PKMF04000284">
    <property type="protein sequence ID" value="KAK7839415.1"/>
    <property type="molecule type" value="Genomic_DNA"/>
</dbReference>
<evidence type="ECO:0000256" key="1">
    <source>
        <dbReference type="SAM" id="MobiDB-lite"/>
    </source>
</evidence>
<reference evidence="2 3" key="1">
    <citation type="journal article" date="2018" name="Sci. Data">
        <title>The draft genome sequence of cork oak.</title>
        <authorList>
            <person name="Ramos A.M."/>
            <person name="Usie A."/>
            <person name="Barbosa P."/>
            <person name="Barros P.M."/>
            <person name="Capote T."/>
            <person name="Chaves I."/>
            <person name="Simoes F."/>
            <person name="Abreu I."/>
            <person name="Carrasquinho I."/>
            <person name="Faro C."/>
            <person name="Guimaraes J.B."/>
            <person name="Mendonca D."/>
            <person name="Nobrega F."/>
            <person name="Rodrigues L."/>
            <person name="Saibo N.J.M."/>
            <person name="Varela M.C."/>
            <person name="Egas C."/>
            <person name="Matos J."/>
            <person name="Miguel C.M."/>
            <person name="Oliveira M.M."/>
            <person name="Ricardo C.P."/>
            <person name="Goncalves S."/>
        </authorList>
    </citation>
    <scope>NUCLEOTIDE SEQUENCE [LARGE SCALE GENOMIC DNA]</scope>
    <source>
        <strain evidence="3">cv. HL8</strain>
    </source>
</reference>
<evidence type="ECO:0000313" key="3">
    <source>
        <dbReference type="Proteomes" id="UP000237347"/>
    </source>
</evidence>
<comment type="caution">
    <text evidence="2">The sequence shown here is derived from an EMBL/GenBank/DDBJ whole genome shotgun (WGS) entry which is preliminary data.</text>
</comment>
<protein>
    <submittedName>
        <fullName evidence="2">Uncharacterized protein</fullName>
    </submittedName>
</protein>
<keyword evidence="3" id="KW-1185">Reference proteome</keyword>
<proteinExistence type="predicted"/>
<name>A0AAW0KL18_QUESU</name>
<dbReference type="AlphaFoldDB" id="A0AAW0KL18"/>
<accession>A0AAW0KL18</accession>
<gene>
    <name evidence="2" type="ORF">CFP56_018049</name>
</gene>
<feature type="region of interest" description="Disordered" evidence="1">
    <location>
        <begin position="34"/>
        <end position="54"/>
    </location>
</feature>
<organism evidence="2 3">
    <name type="scientific">Quercus suber</name>
    <name type="common">Cork oak</name>
    <dbReference type="NCBI Taxonomy" id="58331"/>
    <lineage>
        <taxon>Eukaryota</taxon>
        <taxon>Viridiplantae</taxon>
        <taxon>Streptophyta</taxon>
        <taxon>Embryophyta</taxon>
        <taxon>Tracheophyta</taxon>
        <taxon>Spermatophyta</taxon>
        <taxon>Magnoliopsida</taxon>
        <taxon>eudicotyledons</taxon>
        <taxon>Gunneridae</taxon>
        <taxon>Pentapetalae</taxon>
        <taxon>rosids</taxon>
        <taxon>fabids</taxon>
        <taxon>Fagales</taxon>
        <taxon>Fagaceae</taxon>
        <taxon>Quercus</taxon>
    </lineage>
</organism>
<sequence length="54" mass="6190">MKEGMLSVFKNVTSLEKNFLNGLGNLPPSTYTTYPNSHFPRNPSKPIQRWKPLL</sequence>
<dbReference type="Proteomes" id="UP000237347">
    <property type="component" value="Unassembled WGS sequence"/>
</dbReference>